<name>A0A6G1SDS3_9ACAR</name>
<organism evidence="2">
    <name type="scientific">Aceria tosichella</name>
    <name type="common">wheat curl mite</name>
    <dbReference type="NCBI Taxonomy" id="561515"/>
    <lineage>
        <taxon>Eukaryota</taxon>
        <taxon>Metazoa</taxon>
        <taxon>Ecdysozoa</taxon>
        <taxon>Arthropoda</taxon>
        <taxon>Chelicerata</taxon>
        <taxon>Arachnida</taxon>
        <taxon>Acari</taxon>
        <taxon>Acariformes</taxon>
        <taxon>Trombidiformes</taxon>
        <taxon>Prostigmata</taxon>
        <taxon>Eupodina</taxon>
        <taxon>Eriophyoidea</taxon>
        <taxon>Eriophyidae</taxon>
        <taxon>Eriophyinae</taxon>
        <taxon>Aceriini</taxon>
        <taxon>Aceria</taxon>
    </lineage>
</organism>
<dbReference type="InterPro" id="IPR009422">
    <property type="entry name" value="Gemin6"/>
</dbReference>
<gene>
    <name evidence="2" type="ORF">g.20415</name>
</gene>
<proteinExistence type="predicted"/>
<dbReference type="InterPro" id="IPR047574">
    <property type="entry name" value="AD"/>
</dbReference>
<dbReference type="GO" id="GO:0000245">
    <property type="term" value="P:spliceosomal complex assembly"/>
    <property type="evidence" value="ECO:0007669"/>
    <property type="project" value="InterPro"/>
</dbReference>
<protein>
    <recommendedName>
        <fullName evidence="1">AD domain-containing protein</fullName>
    </recommendedName>
</protein>
<dbReference type="GO" id="GO:0032797">
    <property type="term" value="C:SMN complex"/>
    <property type="evidence" value="ECO:0007669"/>
    <property type="project" value="TreeGrafter"/>
</dbReference>
<sequence>MAHYEKAKELLYTHVNVETNIKKSKDFTSDFLLHSKHLDESTIPDKRRLTFTGYLKAIDPISHSVILCQIERETRSINNILILGRNICDIHQSTSDPDQDYLSKEDVANYCDNYVSSLNNHPYFCKPSTSLTSQELIESQTRIVSWLKKYRIPIELDEKSQELVVAECVRIKPPYKHESDFICPTRVVLKRIKNIVDMSLSQEIPE</sequence>
<dbReference type="PANTHER" id="PTHR14710:SF2">
    <property type="entry name" value="GEM-ASSOCIATED PROTEIN 6"/>
    <property type="match status" value="1"/>
</dbReference>
<dbReference type="PANTHER" id="PTHR14710">
    <property type="entry name" value="GEM-ASSOCIATED PROTEIN 6"/>
    <property type="match status" value="1"/>
</dbReference>
<dbReference type="GO" id="GO:0005634">
    <property type="term" value="C:nucleus"/>
    <property type="evidence" value="ECO:0007669"/>
    <property type="project" value="InterPro"/>
</dbReference>
<accession>A0A6G1SDS3</accession>
<dbReference type="EMBL" id="GGYP01003299">
    <property type="protein sequence ID" value="MDE48070.1"/>
    <property type="molecule type" value="Transcribed_RNA"/>
</dbReference>
<evidence type="ECO:0000313" key="2">
    <source>
        <dbReference type="EMBL" id="MDE48070.1"/>
    </source>
</evidence>
<dbReference type="AlphaFoldDB" id="A0A6G1SDS3"/>
<feature type="domain" description="AD" evidence="1">
    <location>
        <begin position="116"/>
        <end position="204"/>
    </location>
</feature>
<dbReference type="GO" id="GO:0000387">
    <property type="term" value="P:spliceosomal snRNP assembly"/>
    <property type="evidence" value="ECO:0007669"/>
    <property type="project" value="TreeGrafter"/>
</dbReference>
<dbReference type="Gene3D" id="2.30.30.100">
    <property type="match status" value="1"/>
</dbReference>
<reference evidence="2" key="1">
    <citation type="submission" date="2018-10" db="EMBL/GenBank/DDBJ databases">
        <title>Transcriptome assembly of Aceria tosichella (Wheat curl mite) Type 2.</title>
        <authorList>
            <person name="Scully E.D."/>
            <person name="Geib S.M."/>
            <person name="Palmer N.A."/>
            <person name="Gupta A.K."/>
            <person name="Sarath G."/>
            <person name="Tatineni S."/>
        </authorList>
    </citation>
    <scope>NUCLEOTIDE SEQUENCE</scope>
    <source>
        <strain evidence="2">LincolnNE</strain>
    </source>
</reference>
<dbReference type="PROSITE" id="PS52001">
    <property type="entry name" value="AD"/>
    <property type="match status" value="1"/>
</dbReference>
<evidence type="ECO:0000259" key="1">
    <source>
        <dbReference type="PROSITE" id="PS52001"/>
    </source>
</evidence>